<dbReference type="SMART" id="SM00287">
    <property type="entry name" value="SH3b"/>
    <property type="match status" value="1"/>
</dbReference>
<dbReference type="PANTHER" id="PTHR36194:SF1">
    <property type="entry name" value="S-LAYER-LIKE PROTEIN"/>
    <property type="match status" value="1"/>
</dbReference>
<evidence type="ECO:0000313" key="3">
    <source>
        <dbReference type="Proteomes" id="UP000176186"/>
    </source>
</evidence>
<dbReference type="AlphaFoldDB" id="A0A1F6BDL6"/>
<protein>
    <recommendedName>
        <fullName evidence="1">SH3b domain-containing protein</fullName>
    </recommendedName>
</protein>
<dbReference type="Pfam" id="PF08308">
    <property type="entry name" value="PEGA"/>
    <property type="match status" value="2"/>
</dbReference>
<organism evidence="2 3">
    <name type="scientific">Candidatus Gottesmanbacteria bacterium RIFOXYB1_FULL_47_11</name>
    <dbReference type="NCBI Taxonomy" id="1798401"/>
    <lineage>
        <taxon>Bacteria</taxon>
        <taxon>Candidatus Gottesmaniibacteriota</taxon>
    </lineage>
</organism>
<dbReference type="PROSITE" id="PS51781">
    <property type="entry name" value="SH3B"/>
    <property type="match status" value="1"/>
</dbReference>
<feature type="domain" description="SH3b" evidence="1">
    <location>
        <begin position="228"/>
        <end position="298"/>
    </location>
</feature>
<name>A0A1F6BDL6_9BACT</name>
<dbReference type="InterPro" id="IPR013229">
    <property type="entry name" value="PEGA"/>
</dbReference>
<dbReference type="InterPro" id="IPR003646">
    <property type="entry name" value="SH3-like_bac-type"/>
</dbReference>
<gene>
    <name evidence="2" type="ORF">A2363_02095</name>
</gene>
<accession>A0A1F6BDL6</accession>
<comment type="caution">
    <text evidence="2">The sequence shown here is derived from an EMBL/GenBank/DDBJ whole genome shotgun (WGS) entry which is preliminary data.</text>
</comment>
<dbReference type="Gene3D" id="2.30.30.40">
    <property type="entry name" value="SH3 Domains"/>
    <property type="match status" value="1"/>
</dbReference>
<dbReference type="Pfam" id="PF08239">
    <property type="entry name" value="SH3_3"/>
    <property type="match status" value="1"/>
</dbReference>
<proteinExistence type="predicted"/>
<dbReference type="Proteomes" id="UP000176186">
    <property type="component" value="Unassembled WGS sequence"/>
</dbReference>
<reference evidence="2 3" key="1">
    <citation type="journal article" date="2016" name="Nat. Commun.">
        <title>Thousands of microbial genomes shed light on interconnected biogeochemical processes in an aquifer system.</title>
        <authorList>
            <person name="Anantharaman K."/>
            <person name="Brown C.T."/>
            <person name="Hug L.A."/>
            <person name="Sharon I."/>
            <person name="Castelle C.J."/>
            <person name="Probst A.J."/>
            <person name="Thomas B.C."/>
            <person name="Singh A."/>
            <person name="Wilkins M.J."/>
            <person name="Karaoz U."/>
            <person name="Brodie E.L."/>
            <person name="Williams K.H."/>
            <person name="Hubbard S.S."/>
            <person name="Banfield J.F."/>
        </authorList>
    </citation>
    <scope>NUCLEOTIDE SEQUENCE [LARGE SCALE GENOMIC DNA]</scope>
</reference>
<evidence type="ECO:0000313" key="2">
    <source>
        <dbReference type="EMBL" id="OGG34990.1"/>
    </source>
</evidence>
<dbReference type="EMBL" id="MFKE01000019">
    <property type="protein sequence ID" value="OGG34990.1"/>
    <property type="molecule type" value="Genomic_DNA"/>
</dbReference>
<sequence length="298" mass="31625">MKRKILFLVGLVGLVIVVALVVKTLTNRSPKQGELRVDSSPAASIFLNNKNIGRSPFTDKVTAGSYTLKLVPDSVSTQLSPWEGQIVVGQNVLTYVNATLAQSELTTAVDILWLEKISSKNSELSVTTTPDGATVMVDDATRGITPLTLADITPGDHTVTITSVGFLTRTLKVKLTAGYRLIVTMRMGLAPGGQAPVASPTAALTLTGSVTPTPKTATSSATAPDPAKPFITIKDTPTGFLRVRMEAGTSATEAGRVNPGDKFTILETHTVSDTPWYQIKYDGTNTGWVSGQYTTKTE</sequence>
<evidence type="ECO:0000259" key="1">
    <source>
        <dbReference type="PROSITE" id="PS51781"/>
    </source>
</evidence>
<dbReference type="STRING" id="1798401.A2363_02095"/>
<dbReference type="PANTHER" id="PTHR36194">
    <property type="entry name" value="S-LAYER-LIKE PROTEIN"/>
    <property type="match status" value="1"/>
</dbReference>